<dbReference type="InterPro" id="IPR036271">
    <property type="entry name" value="Tet_transcr_reg_TetR-rel_C_sf"/>
</dbReference>
<dbReference type="AlphaFoldDB" id="A0A6P0ERJ9"/>
<dbReference type="Proteomes" id="UP000471152">
    <property type="component" value="Unassembled WGS sequence"/>
</dbReference>
<feature type="DNA-binding region" description="H-T-H motif" evidence="2">
    <location>
        <begin position="37"/>
        <end position="56"/>
    </location>
</feature>
<dbReference type="SUPFAM" id="SSF48498">
    <property type="entry name" value="Tetracyclin repressor-like, C-terminal domain"/>
    <property type="match status" value="1"/>
</dbReference>
<keyword evidence="1 2" id="KW-0238">DNA-binding</keyword>
<dbReference type="InterPro" id="IPR050109">
    <property type="entry name" value="HTH-type_TetR-like_transc_reg"/>
</dbReference>
<evidence type="ECO:0000313" key="7">
    <source>
        <dbReference type="Proteomes" id="UP000471152"/>
    </source>
</evidence>
<dbReference type="InterPro" id="IPR009057">
    <property type="entry name" value="Homeodomain-like_sf"/>
</dbReference>
<feature type="domain" description="HTH tetR-type" evidence="3">
    <location>
        <begin position="14"/>
        <end position="74"/>
    </location>
</feature>
<dbReference type="PRINTS" id="PR00455">
    <property type="entry name" value="HTHTETR"/>
</dbReference>
<dbReference type="RefSeq" id="WP_163610145.1">
    <property type="nucleotide sequence ID" value="NZ_JAAGWB010000013.1"/>
</dbReference>
<name>A0A6P0ERJ9_9ACTN</name>
<proteinExistence type="predicted"/>
<evidence type="ECO:0000313" key="6">
    <source>
        <dbReference type="Proteomes" id="UP000468828"/>
    </source>
</evidence>
<dbReference type="Proteomes" id="UP000468828">
    <property type="component" value="Unassembled WGS sequence"/>
</dbReference>
<keyword evidence="6" id="KW-1185">Reference proteome</keyword>
<comment type="caution">
    <text evidence="4">The sequence shown here is derived from an EMBL/GenBank/DDBJ whole genome shotgun (WGS) entry which is preliminary data.</text>
</comment>
<dbReference type="EMBL" id="JAAGWB010000013">
    <property type="protein sequence ID" value="NEN50504.1"/>
    <property type="molecule type" value="Genomic_DNA"/>
</dbReference>
<evidence type="ECO:0000313" key="5">
    <source>
        <dbReference type="EMBL" id="NEN50504.1"/>
    </source>
</evidence>
<evidence type="ECO:0000256" key="1">
    <source>
        <dbReference type="ARBA" id="ARBA00023125"/>
    </source>
</evidence>
<protein>
    <submittedName>
        <fullName evidence="4">TetR/AcrR family transcriptional regulator</fullName>
    </submittedName>
</protein>
<sequence>MTEADGERPRRRREATVERLLDAALETFAEQGFAASSVEDVCGRGGFTRGAFYSSFRSKDELFAALMHREVERDLARAADMLTGLVDEPDPVTAAVDRGLALFRVGRVWTLVTTEYVLHAARHPEAAEVLRRYRRQMQDSLVELITPALAEAGLHLRVPAAELMQAVFALHAGMTVLSLTDPAEADGLRRDALLLLVRGAVSTTPDHPLTG</sequence>
<dbReference type="Pfam" id="PF00440">
    <property type="entry name" value="TetR_N"/>
    <property type="match status" value="1"/>
</dbReference>
<dbReference type="Gene3D" id="1.10.357.10">
    <property type="entry name" value="Tetracycline Repressor, domain 2"/>
    <property type="match status" value="1"/>
</dbReference>
<evidence type="ECO:0000313" key="4">
    <source>
        <dbReference type="EMBL" id="NEK93737.1"/>
    </source>
</evidence>
<dbReference type="PANTHER" id="PTHR30055:SF241">
    <property type="entry name" value="TRANSCRIPTIONAL REGULATORY PROTEIN"/>
    <property type="match status" value="1"/>
</dbReference>
<dbReference type="GO" id="GO:0000976">
    <property type="term" value="F:transcription cis-regulatory region binding"/>
    <property type="evidence" value="ECO:0007669"/>
    <property type="project" value="TreeGrafter"/>
</dbReference>
<reference evidence="4 6" key="1">
    <citation type="submission" date="2020-01" db="EMBL/GenBank/DDBJ databases">
        <title>the WGS Modestobacter muralis CPCC 204518.</title>
        <authorList>
            <person name="Jiang Z."/>
        </authorList>
    </citation>
    <scope>NUCLEOTIDE SEQUENCE [LARGE SCALE GENOMIC DNA]</scope>
    <source>
        <strain evidence="4 6">DSM 100205</strain>
    </source>
</reference>
<dbReference type="GO" id="GO:0003700">
    <property type="term" value="F:DNA-binding transcription factor activity"/>
    <property type="evidence" value="ECO:0007669"/>
    <property type="project" value="TreeGrafter"/>
</dbReference>
<dbReference type="PROSITE" id="PS50977">
    <property type="entry name" value="HTH_TETR_2"/>
    <property type="match status" value="1"/>
</dbReference>
<gene>
    <name evidence="5" type="ORF">G3R41_06035</name>
    <name evidence="4" type="ORF">GCU67_06035</name>
</gene>
<evidence type="ECO:0000259" key="3">
    <source>
        <dbReference type="PROSITE" id="PS50977"/>
    </source>
</evidence>
<accession>A0A6P0ERJ9</accession>
<dbReference type="EMBL" id="JAAGWH010000013">
    <property type="protein sequence ID" value="NEK93737.1"/>
    <property type="molecule type" value="Genomic_DNA"/>
</dbReference>
<organism evidence="4 6">
    <name type="scientific">Modestobacter muralis</name>
    <dbReference type="NCBI Taxonomy" id="1608614"/>
    <lineage>
        <taxon>Bacteria</taxon>
        <taxon>Bacillati</taxon>
        <taxon>Actinomycetota</taxon>
        <taxon>Actinomycetes</taxon>
        <taxon>Geodermatophilales</taxon>
        <taxon>Geodermatophilaceae</taxon>
        <taxon>Modestobacter</taxon>
    </lineage>
</organism>
<dbReference type="SUPFAM" id="SSF46689">
    <property type="entry name" value="Homeodomain-like"/>
    <property type="match status" value="1"/>
</dbReference>
<dbReference type="PANTHER" id="PTHR30055">
    <property type="entry name" value="HTH-TYPE TRANSCRIPTIONAL REGULATOR RUTR"/>
    <property type="match status" value="1"/>
</dbReference>
<reference evidence="5 7" key="2">
    <citation type="submission" date="2020-02" db="EMBL/GenBank/DDBJ databases">
        <title>The WGS of Modestobacter muralis DSM 100205.</title>
        <authorList>
            <person name="Jiang Z."/>
        </authorList>
    </citation>
    <scope>NUCLEOTIDE SEQUENCE [LARGE SCALE GENOMIC DNA]</scope>
    <source>
        <strain evidence="5 7">DSM 100205</strain>
    </source>
</reference>
<evidence type="ECO:0000256" key="2">
    <source>
        <dbReference type="PROSITE-ProRule" id="PRU00335"/>
    </source>
</evidence>
<dbReference type="InterPro" id="IPR001647">
    <property type="entry name" value="HTH_TetR"/>
</dbReference>